<feature type="transmembrane region" description="Helical" evidence="1">
    <location>
        <begin position="36"/>
        <end position="56"/>
    </location>
</feature>
<dbReference type="SUPFAM" id="SSF52266">
    <property type="entry name" value="SGNH hydrolase"/>
    <property type="match status" value="1"/>
</dbReference>
<comment type="caution">
    <text evidence="4">The sequence shown here is derived from an EMBL/GenBank/DDBJ whole genome shotgun (WGS) entry which is preliminary data.</text>
</comment>
<feature type="transmembrane region" description="Helical" evidence="1">
    <location>
        <begin position="170"/>
        <end position="187"/>
    </location>
</feature>
<feature type="transmembrane region" description="Helical" evidence="1">
    <location>
        <begin position="276"/>
        <end position="297"/>
    </location>
</feature>
<keyword evidence="1" id="KW-1133">Transmembrane helix</keyword>
<dbReference type="InterPro" id="IPR043968">
    <property type="entry name" value="SGNH"/>
</dbReference>
<dbReference type="STRING" id="1612624.ADU59_22900"/>
<proteinExistence type="predicted"/>
<dbReference type="Pfam" id="PF19040">
    <property type="entry name" value="SGNH"/>
    <property type="match status" value="1"/>
</dbReference>
<evidence type="ECO:0000259" key="2">
    <source>
        <dbReference type="Pfam" id="PF01757"/>
    </source>
</evidence>
<evidence type="ECO:0000313" key="5">
    <source>
        <dbReference type="Proteomes" id="UP000093111"/>
    </source>
</evidence>
<reference evidence="4 5" key="1">
    <citation type="journal article" date="2016" name="Syst. Appl. Microbiol.">
        <title>Pararhizobium polonicum sp. nov. isolated from tumors on stone fruit rootstocks.</title>
        <authorList>
            <person name="Pulawska J."/>
            <person name="Kuzmanovic N."/>
            <person name="Willems A."/>
            <person name="Pothier J.F."/>
        </authorList>
    </citation>
    <scope>NUCLEOTIDE SEQUENCE [LARGE SCALE GENOMIC DNA]</scope>
    <source>
        <strain evidence="4 5">F5.1</strain>
    </source>
</reference>
<dbReference type="GO" id="GO:0009103">
    <property type="term" value="P:lipopolysaccharide biosynthetic process"/>
    <property type="evidence" value="ECO:0007669"/>
    <property type="project" value="TreeGrafter"/>
</dbReference>
<accession>A0A1C7NW76</accession>
<dbReference type="Pfam" id="PF01757">
    <property type="entry name" value="Acyl_transf_3"/>
    <property type="match status" value="1"/>
</dbReference>
<dbReference type="EMBL" id="LGLV01000015">
    <property type="protein sequence ID" value="OBZ93297.1"/>
    <property type="molecule type" value="Genomic_DNA"/>
</dbReference>
<keyword evidence="1" id="KW-0812">Transmembrane</keyword>
<feature type="domain" description="Acyltransferase 3" evidence="2">
    <location>
        <begin position="10"/>
        <end position="331"/>
    </location>
</feature>
<keyword evidence="1" id="KW-0472">Membrane</keyword>
<dbReference type="OrthoDB" id="9796461at2"/>
<name>A0A1C7NW76_9HYPH</name>
<evidence type="ECO:0008006" key="6">
    <source>
        <dbReference type="Google" id="ProtNLM"/>
    </source>
</evidence>
<feature type="transmembrane region" description="Helical" evidence="1">
    <location>
        <begin position="346"/>
        <end position="368"/>
    </location>
</feature>
<evidence type="ECO:0000256" key="1">
    <source>
        <dbReference type="SAM" id="Phobius"/>
    </source>
</evidence>
<dbReference type="InterPro" id="IPR050879">
    <property type="entry name" value="Acyltransferase_3"/>
</dbReference>
<feature type="transmembrane region" description="Helical" evidence="1">
    <location>
        <begin position="77"/>
        <end position="96"/>
    </location>
</feature>
<dbReference type="InterPro" id="IPR002656">
    <property type="entry name" value="Acyl_transf_3_dom"/>
</dbReference>
<organism evidence="4 5">
    <name type="scientific">Pararhizobium polonicum</name>
    <dbReference type="NCBI Taxonomy" id="1612624"/>
    <lineage>
        <taxon>Bacteria</taxon>
        <taxon>Pseudomonadati</taxon>
        <taxon>Pseudomonadota</taxon>
        <taxon>Alphaproteobacteria</taxon>
        <taxon>Hyphomicrobiales</taxon>
        <taxon>Rhizobiaceae</taxon>
        <taxon>Rhizobium/Agrobacterium group</taxon>
        <taxon>Pararhizobium</taxon>
    </lineage>
</organism>
<dbReference type="RefSeq" id="WP_068956873.1">
    <property type="nucleotide sequence ID" value="NZ_LGLV01000015.1"/>
</dbReference>
<sequence>MALGKLAYRPEIDGLRAIAVLSVMIYHANLGFLGGGFVGVDVFFVLSGFLISSIILEEGAQGTFSLLSFYKRRVLRIFPALLAMLVVCLVGGWLWFPPVDYRRLAGATMAAIGSYSNIYFYREADYFAPDAITQPLLHTWSLGVEEQFYIVAPFLLLAVLRFPRARLTGFLLLFFASLAFSSVSLFHNPPLSFYMLPSRAFELMTGAALALGLVPPLKNSRLAEVESLTGLALILISAAVYTDATDFPGLAAFVPCLGTALVIHANTAGRTMTGHVLSTAPFVFFGKISYSLYLWHWPFLAFAIFRYGAAIGPVERIALLAAATLVSVLSYALLEQPARRRGARLPATHVIALGVAAILACLLVTKIIRHGDGLPGRLPPAATDFVAANPVRVNLANICVNTTQALPDNAERMDCTIGKPNTPETFLLMGDSHSEALAGGLAAIASANGMAGHLLTRGGCPPLLDLERLSVPFFNDCVERFSRMATLLGPNAITTVILHARWAVYDTGHPTANEPQEHLNSLGDGDPGTNRKVFQAMLKQTVETIRATGRRVVIIAPVPEAGFNVPLEMTKALMRGEDDRFPIERPIFDARQKDVLSFLASLGAIDGVKVLYPHTLLCDEKQCRTSTGGKALYIDDDHLSPAGIALIEPLLRDAILK</sequence>
<dbReference type="PANTHER" id="PTHR23028:SF53">
    <property type="entry name" value="ACYL_TRANSF_3 DOMAIN-CONTAINING PROTEIN"/>
    <property type="match status" value="1"/>
</dbReference>
<dbReference type="AlphaFoldDB" id="A0A1C7NW76"/>
<feature type="transmembrane region" description="Helical" evidence="1">
    <location>
        <begin position="247"/>
        <end position="264"/>
    </location>
</feature>
<evidence type="ECO:0000259" key="3">
    <source>
        <dbReference type="Pfam" id="PF19040"/>
    </source>
</evidence>
<evidence type="ECO:0000313" key="4">
    <source>
        <dbReference type="EMBL" id="OBZ93297.1"/>
    </source>
</evidence>
<feature type="transmembrane region" description="Helical" evidence="1">
    <location>
        <begin position="317"/>
        <end position="334"/>
    </location>
</feature>
<gene>
    <name evidence="4" type="ORF">ADU59_22900</name>
</gene>
<keyword evidence="5" id="KW-1185">Reference proteome</keyword>
<dbReference type="Proteomes" id="UP000093111">
    <property type="component" value="Unassembled WGS sequence"/>
</dbReference>
<feature type="domain" description="SGNH" evidence="3">
    <location>
        <begin position="410"/>
        <end position="652"/>
    </location>
</feature>
<dbReference type="PANTHER" id="PTHR23028">
    <property type="entry name" value="ACETYLTRANSFERASE"/>
    <property type="match status" value="1"/>
</dbReference>
<dbReference type="GO" id="GO:0016020">
    <property type="term" value="C:membrane"/>
    <property type="evidence" value="ECO:0007669"/>
    <property type="project" value="TreeGrafter"/>
</dbReference>
<protein>
    <recommendedName>
        <fullName evidence="6">Acyltransferase</fullName>
    </recommendedName>
</protein>
<feature type="transmembrane region" description="Helical" evidence="1">
    <location>
        <begin position="147"/>
        <end position="163"/>
    </location>
</feature>
<dbReference type="GO" id="GO:0016747">
    <property type="term" value="F:acyltransferase activity, transferring groups other than amino-acyl groups"/>
    <property type="evidence" value="ECO:0007669"/>
    <property type="project" value="InterPro"/>
</dbReference>